<feature type="region of interest" description="Disordered" evidence="1">
    <location>
        <begin position="511"/>
        <end position="569"/>
    </location>
</feature>
<feature type="compositionally biased region" description="Polar residues" evidence="1">
    <location>
        <begin position="346"/>
        <end position="361"/>
    </location>
</feature>
<sequence>MRRFRAWVAVAAALLVSKSLAGDNYLADRIDRKPAAKHRNSALSGGHKALAWQGNDEKVGQLRGSITAAETTSTTPYGSKTQPPSTYTPVSRRIEPNPVADGIKQGEVSAVMVPWDSVTSTTSRYYSAATSSGPPSESTISKSNEQQRTGRLPGFISKVDTAGQVEEPNYNQNAPTKVDAPADSNKYSPASMPNPLPAEIDSTLPRADEVGRAVGVVGVFVPWSGGASTPASYGRTGVPGRRGDEISNDYFPRQYNYGGTSDEKWSDRRKAIDNTHQRDSSDKNMDKLNEGQKWTESKAGKPAGALDGMNAASYKQDAIDKNVRPLSTKSQYGEQRSVPYIDKASLPTNKQVNSVPNSGSDEATHEGNAATVDVSWETRAFKSSGYSSAKASASESDHHEMTDVYDGALGPITPWNDGRPQLVKEYTTKKSTQTQGYGHLLGDVIPWNEASLLFARGLQSEPENLQTSEVRVEKTIDEPSVHGGSKDEEDGVMTTMTVSDENVRWNQDDCQPCEVPTQPPTLAPPYPRDNDDYEKRLPTIIDENESWEDLKENLPSSSPTNTPEEKPHNGEFVHCTKIVGDYGERYECTTESATPALTKAPTDNACIDVSVEGDATYCIQGPICSGSGSNPTGSLCPVKGDVAVKDCNSDKLPSWTSGICVAPADASCFKIKTGAWGCVYDEANNTTTNSTESATPAPTKVPTDKTCIDVSVEGDVTYCIQGPICSGSGSNPTGSLCPVKGDVAVKDCNSDKLPSWTSGICVAPADASCFKIKTGAWGCVYDEANNTTTNSTESATPAPTKVPTDKTCIDVSVEGDVTYCIQGPICSGSGSNPTGSLCPVKGDVAVKDCISDKLPSWTSTGACVAPADATCTKIKTGVWVCVYGKASNTTTNSNGESDTPTQTPMETSSNLPTETPTVAPYESTSYPIEPETTTPERNEPTPAPSKPNEDESTSTPSNPNEPNEPTPTPSKPSGPDDESTPAPTKPSEPGYESTPAPSEPGKPDESSPAPSKPNGPSDSTPAPSKPNEPDEPTPAPSQPSEATPAPTNPYDEATPAPTNPYDEPTPTPAASITEDGISTGKTTSSSTTTKSSTSNTTAGPSSSTKTTGTPATKTSTSSEDNAYTNTGTSGADANVAGASTSTGTTSSGASGVLSGGEIAGIVIACIAFVAIIVGAVLIRQRSIARQREENLFAELSGAGGRSLETDYAAM</sequence>
<organism evidence="4 5">
    <name type="scientific">Phytophthora nicotianae CJ01A1</name>
    <dbReference type="NCBI Taxonomy" id="1317063"/>
    <lineage>
        <taxon>Eukaryota</taxon>
        <taxon>Sar</taxon>
        <taxon>Stramenopiles</taxon>
        <taxon>Oomycota</taxon>
        <taxon>Peronosporomycetes</taxon>
        <taxon>Peronosporales</taxon>
        <taxon>Peronosporaceae</taxon>
        <taxon>Phytophthora</taxon>
    </lineage>
</organism>
<evidence type="ECO:0000313" key="5">
    <source>
        <dbReference type="Proteomes" id="UP000018958"/>
    </source>
</evidence>
<feature type="signal peptide" evidence="3">
    <location>
        <begin position="1"/>
        <end position="21"/>
    </location>
</feature>
<feature type="compositionally biased region" description="Polar residues" evidence="1">
    <location>
        <begin position="325"/>
        <end position="334"/>
    </location>
</feature>
<gene>
    <name evidence="4" type="ORF">F441_09587</name>
</gene>
<feature type="transmembrane region" description="Helical" evidence="2">
    <location>
        <begin position="1158"/>
        <end position="1178"/>
    </location>
</feature>
<dbReference type="EMBL" id="ANIX01001937">
    <property type="protein sequence ID" value="ETP15703.1"/>
    <property type="molecule type" value="Genomic_DNA"/>
</dbReference>
<feature type="region of interest" description="Disordered" evidence="1">
    <location>
        <begin position="887"/>
        <end position="1149"/>
    </location>
</feature>
<feature type="compositionally biased region" description="Low complexity" evidence="1">
    <location>
        <begin position="922"/>
        <end position="933"/>
    </location>
</feature>
<feature type="chain" id="PRO_5004827825" description="Mucin-like domain-containing protein" evidence="3">
    <location>
        <begin position="22"/>
        <end position="1210"/>
    </location>
</feature>
<protein>
    <recommendedName>
        <fullName evidence="6">Mucin-like domain-containing protein</fullName>
    </recommendedName>
</protein>
<name>W2WZX8_PHYNI</name>
<keyword evidence="2" id="KW-0472">Membrane</keyword>
<feature type="compositionally biased region" description="Pro residues" evidence="1">
    <location>
        <begin position="962"/>
        <end position="972"/>
    </location>
</feature>
<evidence type="ECO:0000256" key="2">
    <source>
        <dbReference type="SAM" id="Phobius"/>
    </source>
</evidence>
<evidence type="ECO:0000313" key="4">
    <source>
        <dbReference type="EMBL" id="ETP15703.1"/>
    </source>
</evidence>
<feature type="compositionally biased region" description="Polar residues" evidence="1">
    <location>
        <begin position="1119"/>
        <end position="1131"/>
    </location>
</feature>
<dbReference type="AlphaFoldDB" id="W2WZX8"/>
<feature type="compositionally biased region" description="Pro residues" evidence="1">
    <location>
        <begin position="517"/>
        <end position="527"/>
    </location>
</feature>
<keyword evidence="3" id="KW-0732">Signal</keyword>
<feature type="compositionally biased region" description="Polar residues" evidence="1">
    <location>
        <begin position="133"/>
        <end position="149"/>
    </location>
</feature>
<feature type="region of interest" description="Disordered" evidence="1">
    <location>
        <begin position="126"/>
        <end position="187"/>
    </location>
</feature>
<feature type="region of interest" description="Disordered" evidence="1">
    <location>
        <begin position="229"/>
        <end position="308"/>
    </location>
</feature>
<dbReference type="Proteomes" id="UP000018958">
    <property type="component" value="Unassembled WGS sequence"/>
</dbReference>
<proteinExistence type="predicted"/>
<feature type="region of interest" description="Disordered" evidence="1">
    <location>
        <begin position="325"/>
        <end position="369"/>
    </location>
</feature>
<feature type="compositionally biased region" description="Low complexity" evidence="1">
    <location>
        <begin position="1136"/>
        <end position="1149"/>
    </location>
</feature>
<accession>W2WZX8</accession>
<evidence type="ECO:0000256" key="1">
    <source>
        <dbReference type="SAM" id="MobiDB-lite"/>
    </source>
</evidence>
<feature type="compositionally biased region" description="Polar residues" evidence="1">
    <location>
        <begin position="887"/>
        <end position="916"/>
    </location>
</feature>
<feature type="compositionally biased region" description="Basic and acidic residues" evidence="1">
    <location>
        <begin position="528"/>
        <end position="537"/>
    </location>
</feature>
<feature type="compositionally biased region" description="Basic and acidic residues" evidence="1">
    <location>
        <begin position="261"/>
        <end position="299"/>
    </location>
</feature>
<reference evidence="4 5" key="1">
    <citation type="submission" date="2013-11" db="EMBL/GenBank/DDBJ databases">
        <title>The Genome Sequence of Phytophthora parasitica CJ01A1.</title>
        <authorList>
            <consortium name="The Broad Institute Genomics Platform"/>
            <person name="Russ C."/>
            <person name="Tyler B."/>
            <person name="Panabieres F."/>
            <person name="Shan W."/>
            <person name="Tripathy S."/>
            <person name="Grunwald N."/>
            <person name="Machado M."/>
            <person name="Johnson C.S."/>
            <person name="Walker B."/>
            <person name="Young S.K."/>
            <person name="Zeng Q."/>
            <person name="Gargeya S."/>
            <person name="Fitzgerald M."/>
            <person name="Haas B."/>
            <person name="Abouelleil A."/>
            <person name="Allen A.W."/>
            <person name="Alvarado L."/>
            <person name="Arachchi H.M."/>
            <person name="Berlin A.M."/>
            <person name="Chapman S.B."/>
            <person name="Gainer-Dewar J."/>
            <person name="Goldberg J."/>
            <person name="Griggs A."/>
            <person name="Gujja S."/>
            <person name="Hansen M."/>
            <person name="Howarth C."/>
            <person name="Imamovic A."/>
            <person name="Ireland A."/>
            <person name="Larimer J."/>
            <person name="McCowan C."/>
            <person name="Murphy C."/>
            <person name="Pearson M."/>
            <person name="Poon T.W."/>
            <person name="Priest M."/>
            <person name="Roberts A."/>
            <person name="Saif S."/>
            <person name="Shea T."/>
            <person name="Sisk P."/>
            <person name="Sykes S."/>
            <person name="Wortman J."/>
            <person name="Nusbaum C."/>
            <person name="Birren B."/>
        </authorList>
    </citation>
    <scope>NUCLEOTIDE SEQUENCE [LARGE SCALE GENOMIC DNA]</scope>
    <source>
        <strain evidence="4 5">CJ01A1</strain>
    </source>
</reference>
<feature type="compositionally biased region" description="Low complexity" evidence="1">
    <location>
        <begin position="1078"/>
        <end position="1118"/>
    </location>
</feature>
<keyword evidence="2" id="KW-0812">Transmembrane</keyword>
<feature type="region of interest" description="Disordered" evidence="1">
    <location>
        <begin position="69"/>
        <end position="105"/>
    </location>
</feature>
<feature type="compositionally biased region" description="Polar residues" evidence="1">
    <location>
        <begin position="69"/>
        <end position="89"/>
    </location>
</feature>
<keyword evidence="2" id="KW-1133">Transmembrane helix</keyword>
<evidence type="ECO:0008006" key="6">
    <source>
        <dbReference type="Google" id="ProtNLM"/>
    </source>
</evidence>
<comment type="caution">
    <text evidence="4">The sequence shown here is derived from an EMBL/GenBank/DDBJ whole genome shotgun (WGS) entry which is preliminary data.</text>
</comment>
<evidence type="ECO:0000256" key="3">
    <source>
        <dbReference type="SAM" id="SignalP"/>
    </source>
</evidence>